<sequence length="74" mass="8410">MICTAIGMELWERGLSVFDKYAWNFHNKCGVALLAMSFICPIAGYAIKRLNRTRRCQVMNYTHGVVGLVSLWLA</sequence>
<reference evidence="2" key="1">
    <citation type="submission" date="2021-06" db="EMBL/GenBank/DDBJ databases">
        <authorList>
            <person name="Hodson N. C."/>
            <person name="Mongue J. A."/>
            <person name="Jaron S. K."/>
        </authorList>
    </citation>
    <scope>NUCLEOTIDE SEQUENCE</scope>
</reference>
<feature type="non-terminal residue" evidence="2">
    <location>
        <position position="74"/>
    </location>
</feature>
<name>A0A8J2LEF4_9HEXA</name>
<dbReference type="AlphaFoldDB" id="A0A8J2LEF4"/>
<dbReference type="EMBL" id="CAJVCH010565669">
    <property type="protein sequence ID" value="CAG7832555.1"/>
    <property type="molecule type" value="Genomic_DNA"/>
</dbReference>
<keyword evidence="1" id="KW-0812">Transmembrane</keyword>
<dbReference type="Proteomes" id="UP000708208">
    <property type="component" value="Unassembled WGS sequence"/>
</dbReference>
<keyword evidence="1" id="KW-1133">Transmembrane helix</keyword>
<keyword evidence="1" id="KW-0472">Membrane</keyword>
<gene>
    <name evidence="2" type="ORF">AFUS01_LOCUS42235</name>
</gene>
<feature type="transmembrane region" description="Helical" evidence="1">
    <location>
        <begin position="25"/>
        <end position="47"/>
    </location>
</feature>
<evidence type="ECO:0008006" key="4">
    <source>
        <dbReference type="Google" id="ProtNLM"/>
    </source>
</evidence>
<organism evidence="2 3">
    <name type="scientific">Allacma fusca</name>
    <dbReference type="NCBI Taxonomy" id="39272"/>
    <lineage>
        <taxon>Eukaryota</taxon>
        <taxon>Metazoa</taxon>
        <taxon>Ecdysozoa</taxon>
        <taxon>Arthropoda</taxon>
        <taxon>Hexapoda</taxon>
        <taxon>Collembola</taxon>
        <taxon>Symphypleona</taxon>
        <taxon>Sminthuridae</taxon>
        <taxon>Allacma</taxon>
    </lineage>
</organism>
<proteinExistence type="predicted"/>
<accession>A0A8J2LEF4</accession>
<protein>
    <recommendedName>
        <fullName evidence="4">Cytochrome b561 domain-containing protein</fullName>
    </recommendedName>
</protein>
<evidence type="ECO:0000313" key="2">
    <source>
        <dbReference type="EMBL" id="CAG7832555.1"/>
    </source>
</evidence>
<keyword evidence="3" id="KW-1185">Reference proteome</keyword>
<evidence type="ECO:0000256" key="1">
    <source>
        <dbReference type="SAM" id="Phobius"/>
    </source>
</evidence>
<evidence type="ECO:0000313" key="3">
    <source>
        <dbReference type="Proteomes" id="UP000708208"/>
    </source>
</evidence>
<comment type="caution">
    <text evidence="2">The sequence shown here is derived from an EMBL/GenBank/DDBJ whole genome shotgun (WGS) entry which is preliminary data.</text>
</comment>